<comment type="caution">
    <text evidence="1">The sequence shown here is derived from an EMBL/GenBank/DDBJ whole genome shotgun (WGS) entry which is preliminary data.</text>
</comment>
<dbReference type="EMBL" id="JAPVEA010000008">
    <property type="protein sequence ID" value="KAJ5438729.1"/>
    <property type="molecule type" value="Genomic_DNA"/>
</dbReference>
<dbReference type="Proteomes" id="UP001213681">
    <property type="component" value="Unassembled WGS sequence"/>
</dbReference>
<dbReference type="GeneID" id="81603352"/>
<gene>
    <name evidence="1" type="ORF">N7458_009727</name>
</gene>
<keyword evidence="2" id="KW-1185">Reference proteome</keyword>
<dbReference type="AlphaFoldDB" id="A0AAD6C098"/>
<evidence type="ECO:0000313" key="1">
    <source>
        <dbReference type="EMBL" id="KAJ5438729.1"/>
    </source>
</evidence>
<sequence length="73" mass="8141">MFWLHFSKGRYFSTRAKSALTIINVGVLVIGFTISADKDSSVWTGIIRLYVSGRSINESTTNFSWSCADKSKS</sequence>
<dbReference type="RefSeq" id="XP_056761958.1">
    <property type="nucleotide sequence ID" value="XM_056913109.1"/>
</dbReference>
<proteinExistence type="predicted"/>
<reference evidence="1" key="2">
    <citation type="journal article" date="2023" name="IMA Fungus">
        <title>Comparative genomic study of the Penicillium genus elucidates a diverse pangenome and 15 lateral gene transfer events.</title>
        <authorList>
            <person name="Petersen C."/>
            <person name="Sorensen T."/>
            <person name="Nielsen M.R."/>
            <person name="Sondergaard T.E."/>
            <person name="Sorensen J.L."/>
            <person name="Fitzpatrick D.A."/>
            <person name="Frisvad J.C."/>
            <person name="Nielsen K.L."/>
        </authorList>
    </citation>
    <scope>NUCLEOTIDE SEQUENCE</scope>
    <source>
        <strain evidence="1">IBT 16125</strain>
    </source>
</reference>
<accession>A0AAD6C098</accession>
<evidence type="ECO:0000313" key="2">
    <source>
        <dbReference type="Proteomes" id="UP001213681"/>
    </source>
</evidence>
<reference evidence="1" key="1">
    <citation type="submission" date="2022-12" db="EMBL/GenBank/DDBJ databases">
        <authorList>
            <person name="Petersen C."/>
        </authorList>
    </citation>
    <scope>NUCLEOTIDE SEQUENCE</scope>
    <source>
        <strain evidence="1">IBT 16125</strain>
    </source>
</reference>
<protein>
    <submittedName>
        <fullName evidence="1">Amino acid transporter</fullName>
    </submittedName>
</protein>
<organism evidence="1 2">
    <name type="scientific">Penicillium daleae</name>
    <dbReference type="NCBI Taxonomy" id="63821"/>
    <lineage>
        <taxon>Eukaryota</taxon>
        <taxon>Fungi</taxon>
        <taxon>Dikarya</taxon>
        <taxon>Ascomycota</taxon>
        <taxon>Pezizomycotina</taxon>
        <taxon>Eurotiomycetes</taxon>
        <taxon>Eurotiomycetidae</taxon>
        <taxon>Eurotiales</taxon>
        <taxon>Aspergillaceae</taxon>
        <taxon>Penicillium</taxon>
    </lineage>
</organism>
<name>A0AAD6C098_9EURO</name>